<comment type="subcellular location">
    <subcellularLocation>
        <location evidence="1">Nucleus</location>
    </subcellularLocation>
</comment>
<dbReference type="GO" id="GO:0035145">
    <property type="term" value="C:exon-exon junction complex"/>
    <property type="evidence" value="ECO:0007669"/>
    <property type="project" value="InterPro"/>
</dbReference>
<dbReference type="HOGENOM" id="CLU_1008235_0_0_1"/>
<dbReference type="RefSeq" id="XP_003010928.1">
    <property type="nucleotide sequence ID" value="XM_003010882.1"/>
</dbReference>
<dbReference type="STRING" id="663331.D4B2Z2"/>
<accession>D4B2Z2</accession>
<dbReference type="AlphaFoldDB" id="D4B2Z2"/>
<evidence type="ECO:0000256" key="1">
    <source>
        <dbReference type="ARBA" id="ARBA00004123"/>
    </source>
</evidence>
<keyword evidence="3" id="KW-0539">Nucleus</keyword>
<proteinExistence type="inferred from homology"/>
<dbReference type="GeneID" id="9525044"/>
<dbReference type="EMBL" id="ABSU01000031">
    <property type="protein sequence ID" value="EFE30288.1"/>
    <property type="molecule type" value="Genomic_DNA"/>
</dbReference>
<comment type="caution">
    <text evidence="5">The sequence shown here is derived from an EMBL/GenBank/DDBJ whole genome shotgun (WGS) entry which is preliminary data.</text>
</comment>
<dbReference type="SUPFAM" id="SSF89817">
    <property type="entry name" value="Mago nashi protein"/>
    <property type="match status" value="2"/>
</dbReference>
<dbReference type="Pfam" id="PF02792">
    <property type="entry name" value="Mago_nashi"/>
    <property type="match status" value="1"/>
</dbReference>
<dbReference type="InterPro" id="IPR004023">
    <property type="entry name" value="Mago_nashi"/>
</dbReference>
<gene>
    <name evidence="5" type="ORF">ARB_02825</name>
</gene>
<dbReference type="Proteomes" id="UP000008866">
    <property type="component" value="Unassembled WGS sequence"/>
</dbReference>
<name>D4B2Z2_ARTBC</name>
<dbReference type="eggNOG" id="KOG3392">
    <property type="taxonomic scope" value="Eukaryota"/>
</dbReference>
<evidence type="ECO:0000256" key="4">
    <source>
        <dbReference type="SAM" id="MobiDB-lite"/>
    </source>
</evidence>
<reference evidence="6" key="1">
    <citation type="journal article" date="2011" name="Genome Biol.">
        <title>Comparative and functional genomics provide insights into the pathogenicity of dermatophytic fungi.</title>
        <authorList>
            <person name="Burmester A."/>
            <person name="Shelest E."/>
            <person name="Gloeckner G."/>
            <person name="Heddergott C."/>
            <person name="Schindler S."/>
            <person name="Staib P."/>
            <person name="Heidel A."/>
            <person name="Felder M."/>
            <person name="Petzold A."/>
            <person name="Szafranski K."/>
            <person name="Feuermann M."/>
            <person name="Pedruzzi I."/>
            <person name="Priebe S."/>
            <person name="Groth M."/>
            <person name="Winkler R."/>
            <person name="Li W."/>
            <person name="Kniemeyer O."/>
            <person name="Schroeckh V."/>
            <person name="Hertweck C."/>
            <person name="Hube B."/>
            <person name="White T.C."/>
            <person name="Platzer M."/>
            <person name="Guthke R."/>
            <person name="Heitman J."/>
            <person name="Woestemeyer J."/>
            <person name="Zipfel P.F."/>
            <person name="Monod M."/>
            <person name="Brakhage A.A."/>
        </authorList>
    </citation>
    <scope>NUCLEOTIDE SEQUENCE [LARGE SCALE GENOMIC DNA]</scope>
    <source>
        <strain evidence="6">ATCC MYA-4681 / CBS 112371</strain>
    </source>
</reference>
<dbReference type="GO" id="GO:0008380">
    <property type="term" value="P:RNA splicing"/>
    <property type="evidence" value="ECO:0007669"/>
    <property type="project" value="InterPro"/>
</dbReference>
<feature type="compositionally biased region" description="Basic and acidic residues" evidence="4">
    <location>
        <begin position="65"/>
        <end position="74"/>
    </location>
</feature>
<protein>
    <recommendedName>
        <fullName evidence="7">Mago nashi domain protein</fullName>
    </recommendedName>
</protein>
<evidence type="ECO:0000256" key="2">
    <source>
        <dbReference type="ARBA" id="ARBA00009270"/>
    </source>
</evidence>
<dbReference type="PANTHER" id="PTHR12638:SF0">
    <property type="entry name" value="MAGO HOMOLOG, EXON JUNCTION COMPLEX SUBUNIT-RELATED"/>
    <property type="match status" value="1"/>
</dbReference>
<evidence type="ECO:0000256" key="3">
    <source>
        <dbReference type="ARBA" id="ARBA00023242"/>
    </source>
</evidence>
<dbReference type="InterPro" id="IPR036605">
    <property type="entry name" value="Mago_nashi_sf"/>
</dbReference>
<feature type="region of interest" description="Disordered" evidence="4">
    <location>
        <begin position="52"/>
        <end position="74"/>
    </location>
</feature>
<dbReference type="Gene3D" id="3.30.1560.10">
    <property type="entry name" value="Mago nashi"/>
    <property type="match status" value="1"/>
</dbReference>
<keyword evidence="6" id="KW-1185">Reference proteome</keyword>
<dbReference type="PANTHER" id="PTHR12638">
    <property type="entry name" value="PROTEIN MAGO NASHI HOMOLOG"/>
    <property type="match status" value="1"/>
</dbReference>
<organism evidence="5 6">
    <name type="scientific">Arthroderma benhamiae (strain ATCC MYA-4681 / CBS 112371)</name>
    <name type="common">Trichophyton mentagrophytes</name>
    <dbReference type="NCBI Taxonomy" id="663331"/>
    <lineage>
        <taxon>Eukaryota</taxon>
        <taxon>Fungi</taxon>
        <taxon>Dikarya</taxon>
        <taxon>Ascomycota</taxon>
        <taxon>Pezizomycotina</taxon>
        <taxon>Eurotiomycetes</taxon>
        <taxon>Eurotiomycetidae</taxon>
        <taxon>Onygenales</taxon>
        <taxon>Arthrodermataceae</taxon>
        <taxon>Trichophyton</taxon>
    </lineage>
</organism>
<sequence length="276" mass="31400">MPRLVVGGERGVLEYVGTVAENHRRDVCFSSSRRPVCLVSFVVVVSNLSTLAKDGDGDDEEEEEDAHREDEKETRRFKMPGDNETFYLRYYASARYANNSNYRNDSLIRKESTSYSYLPFPSPSSRKLAAGGLRGVYYSVRQLAADTGDQTDYQRERDSQVCWALTSFVCCNRPPLTLYLLSNREDDSKWPQKNKDGRQELEIRLGNEHISFETAKIGSLVDVTESADPEGLRVFYYLVQDLKALVFSLISLHFKVWLALQAPLSRRSCQPTSPPP</sequence>
<comment type="similarity">
    <text evidence="2">Belongs to the mago nashi family.</text>
</comment>
<evidence type="ECO:0000313" key="5">
    <source>
        <dbReference type="EMBL" id="EFE30288.1"/>
    </source>
</evidence>
<dbReference type="KEGG" id="abe:ARB_02825"/>
<evidence type="ECO:0008006" key="7">
    <source>
        <dbReference type="Google" id="ProtNLM"/>
    </source>
</evidence>
<evidence type="ECO:0000313" key="6">
    <source>
        <dbReference type="Proteomes" id="UP000008866"/>
    </source>
</evidence>